<proteinExistence type="predicted"/>
<dbReference type="Pfam" id="PF06854">
    <property type="entry name" value="Phage_Gp15"/>
    <property type="match status" value="1"/>
</dbReference>
<dbReference type="EMBL" id="BK014770">
    <property type="protein sequence ID" value="DAD75017.1"/>
    <property type="molecule type" value="Genomic_DNA"/>
</dbReference>
<evidence type="ECO:0008006" key="2">
    <source>
        <dbReference type="Google" id="ProtNLM"/>
    </source>
</evidence>
<accession>A0A8S5LYA1</accession>
<name>A0A8S5LYA1_9CAUD</name>
<evidence type="ECO:0000313" key="1">
    <source>
        <dbReference type="EMBL" id="DAD75017.1"/>
    </source>
</evidence>
<sequence length="187" mass="22249">MSAWELPQSLTVGNKDWTIRSDFRVALDILKYFGDPNYEEDEQWMICLDILFEDFASMSPKLYQEACGKARWFLDLGEEKTEETQSPALMNWEQDAGLIIPAVNKVIGKEVRAIQYMHWWTFAGAYMEIGESLFSQVLSIRQKKQKHQKLEKWEQEFYQKNRSMIDLKKRYSKEEKQKQKELLALFD</sequence>
<organism evidence="1">
    <name type="scientific">Siphoviridae sp. ct9Y44</name>
    <dbReference type="NCBI Taxonomy" id="2826176"/>
    <lineage>
        <taxon>Viruses</taxon>
        <taxon>Duplodnaviria</taxon>
        <taxon>Heunggongvirae</taxon>
        <taxon>Uroviricota</taxon>
        <taxon>Caudoviricetes</taxon>
    </lineage>
</organism>
<reference evidence="1" key="1">
    <citation type="journal article" date="2021" name="Proc. Natl. Acad. Sci. U.S.A.">
        <title>A Catalog of Tens of Thousands of Viruses from Human Metagenomes Reveals Hidden Associations with Chronic Diseases.</title>
        <authorList>
            <person name="Tisza M.J."/>
            <person name="Buck C.B."/>
        </authorList>
    </citation>
    <scope>NUCLEOTIDE SEQUENCE</scope>
    <source>
        <strain evidence="1">Ct9Y44</strain>
    </source>
</reference>
<dbReference type="InterPro" id="IPR009660">
    <property type="entry name" value="Phage_A500_Gp15"/>
</dbReference>
<protein>
    <recommendedName>
        <fullName evidence="2">Bacteriophage Gp15 protein</fullName>
    </recommendedName>
</protein>